<evidence type="ECO:0000256" key="6">
    <source>
        <dbReference type="ARBA" id="ARBA00022839"/>
    </source>
</evidence>
<dbReference type="GO" id="GO:0004527">
    <property type="term" value="F:exonuclease activity"/>
    <property type="evidence" value="ECO:0007669"/>
    <property type="project" value="UniProtKB-KW"/>
</dbReference>
<evidence type="ECO:0000256" key="3">
    <source>
        <dbReference type="ARBA" id="ARBA00022763"/>
    </source>
</evidence>
<evidence type="ECO:0000256" key="8">
    <source>
        <dbReference type="ARBA" id="ARBA00023125"/>
    </source>
</evidence>
<keyword evidence="6" id="KW-0269">Exonuclease</keyword>
<dbReference type="GO" id="GO:0006281">
    <property type="term" value="P:DNA repair"/>
    <property type="evidence" value="ECO:0007669"/>
    <property type="project" value="UniProtKB-KW"/>
</dbReference>
<keyword evidence="9" id="KW-0234">DNA repair</keyword>
<evidence type="ECO:0000259" key="10">
    <source>
        <dbReference type="Pfam" id="PF12705"/>
    </source>
</evidence>
<sequence>MRLLYTDIRNHLTDQLAGLAQDYARAGHRVFYIAPNSLSFEKERRVLETLKDKASFNITITRFAQMARYFVLNDVSDKKPVTETGLAMIFFRVLSQFKEGDLKIYGSLAKDPNFIQQLVDLYQEMQRSNLTISDLADLESEVKYQDLLTIFSAFYQLLQEDNFESQTKIAQFLEHVNSGQLDQDLQNLVVIVDGFSRFSAEEEALVTALHDREVEIVIGTYASQKAFKSSFLAGNLYQANVEFLLDLGQKFAVRAQVLGERQEDSLSRLSALLEAKRDFSSDLPEISQEDKQALTIWEVVNQKEEVEAVARSIRNLLNQGVRYKDILLLLGDVEAYQLQIAKTFSKYEIPYYLGKEEAMSHHPLVNFVESLMRIKRYNFRAKDLLNLLKSGLFKDLMNLDIDKFEQYVRFADIKGQAKFSKDFTVNREAGLDDEGQVIEKYDLVRLNQIRRAVMTPLLELFSSRSLLGSSLLTKKFLPFLEAIDLPANMAQLAKGQNQAGLEREEEVWQSFCDLLEQMDDIFGGTKLSLDDFLALLGQGMMAANFKLVPATLDVVNIKDYKLIEPHSSPYVFALGMTASNFPRLSQTTGLLTDEERQQINETLASQDRQGHFEISGQEEVKKFHAVMISLVNSASQSLVLSAPQISADSQDQLSPYLQDLVDLGFEPILKKPAGFASQPTDLGTYKALLSRIIEANQLSQNQDLDKEQTTFWSVMVRRLRQKLKEVDLAIPTISQDLTVEPLSQETLDLLYPADQPLKLSASSLTTFYNNQYGYFLQKVLNLQEEDSIHPDFRQHGIYLHRVFERLMSKLDDSSNFDQLLSRTLSQVNQEEAFQQVYSYDQEAQFSREILEGIAQAMTHILRDNHLVQVLDKAQARHYLGQRNWQKTPAQQKALELGFNLQLPLGQERKLEIRGQIDRLDQLSSSESPNLGVVDYKSGDKKFSLEEFYNGLSPQLLTYILAIRESMPQDYQAQVFGAGYLHLQNPELKFSEVASLGQSLDKFDKAFRYQGLYAKEVASQLKPYFNTHASKVFSREEMDLLLDYTKVLYQEAARTILSGRFAINPYTKDRRSVEGQQFKTITGFEADRHMRYARALVKDSRDQLLERMKEQGGEA</sequence>
<proteinExistence type="predicted"/>
<dbReference type="Pfam" id="PF21445">
    <property type="entry name" value="ADDB_N"/>
    <property type="match status" value="1"/>
</dbReference>
<dbReference type="GO" id="GO:0016817">
    <property type="term" value="F:hydrolase activity, acting on acid anhydrides"/>
    <property type="evidence" value="ECO:0007669"/>
    <property type="project" value="InterPro"/>
</dbReference>
<name>A0A380JDE3_STRDO</name>
<evidence type="ECO:0000256" key="7">
    <source>
        <dbReference type="ARBA" id="ARBA00022840"/>
    </source>
</evidence>
<keyword evidence="1" id="KW-0540">Nuclease</keyword>
<dbReference type="NCBIfam" id="TIGR02774">
    <property type="entry name" value="rexB_recomb"/>
    <property type="match status" value="1"/>
</dbReference>
<dbReference type="GO" id="GO:0003677">
    <property type="term" value="F:DNA binding"/>
    <property type="evidence" value="ECO:0007669"/>
    <property type="project" value="UniProtKB-KW"/>
</dbReference>
<evidence type="ECO:0000256" key="9">
    <source>
        <dbReference type="ARBA" id="ARBA00023204"/>
    </source>
</evidence>
<dbReference type="PANTHER" id="PTHR30591">
    <property type="entry name" value="RECBCD ENZYME SUBUNIT RECC"/>
    <property type="match status" value="1"/>
</dbReference>
<dbReference type="InterPro" id="IPR038726">
    <property type="entry name" value="PDDEXK_AddAB-type"/>
</dbReference>
<dbReference type="OrthoDB" id="9758506at2"/>
<evidence type="ECO:0000256" key="1">
    <source>
        <dbReference type="ARBA" id="ARBA00022722"/>
    </source>
</evidence>
<feature type="domain" description="ATP-dependent helicase/deoxyribonuclease subunit B N-terminal" evidence="11">
    <location>
        <begin position="25"/>
        <end position="226"/>
    </location>
</feature>
<evidence type="ECO:0000313" key="13">
    <source>
        <dbReference type="Proteomes" id="UP000254082"/>
    </source>
</evidence>
<dbReference type="EC" id="3.1.-.-" evidence="12"/>
<accession>A0A380JDE3</accession>
<dbReference type="InterPro" id="IPR049035">
    <property type="entry name" value="ADDB_N"/>
</dbReference>
<evidence type="ECO:0000313" key="12">
    <source>
        <dbReference type="EMBL" id="SUN36068.1"/>
    </source>
</evidence>
<protein>
    <submittedName>
        <fullName evidence="12">ATP-dependent nuclease subunit B</fullName>
        <ecNumber evidence="12">3.1.-.-</ecNumber>
    </submittedName>
</protein>
<dbReference type="GO" id="GO:0004386">
    <property type="term" value="F:helicase activity"/>
    <property type="evidence" value="ECO:0007669"/>
    <property type="project" value="UniProtKB-KW"/>
</dbReference>
<keyword evidence="7" id="KW-0067">ATP-binding</keyword>
<dbReference type="RefSeq" id="WP_002999884.1">
    <property type="nucleotide sequence ID" value="NZ_UHFA01000002.1"/>
</dbReference>
<dbReference type="AlphaFoldDB" id="A0A380JDE3"/>
<dbReference type="InterPro" id="IPR014141">
    <property type="entry name" value="DNA_helicase_suRexB"/>
</dbReference>
<keyword evidence="8" id="KW-0238">DNA-binding</keyword>
<dbReference type="Pfam" id="PF12705">
    <property type="entry name" value="PDDEXK_1"/>
    <property type="match status" value="1"/>
</dbReference>
<dbReference type="PANTHER" id="PTHR30591:SF1">
    <property type="entry name" value="RECBCD ENZYME SUBUNIT RECC"/>
    <property type="match status" value="1"/>
</dbReference>
<keyword evidence="2" id="KW-0547">Nucleotide-binding</keyword>
<gene>
    <name evidence="12" type="primary">rexB</name>
    <name evidence="12" type="ORF">NCTC11391_01112</name>
</gene>
<keyword evidence="5" id="KW-0347">Helicase</keyword>
<evidence type="ECO:0000256" key="2">
    <source>
        <dbReference type="ARBA" id="ARBA00022741"/>
    </source>
</evidence>
<evidence type="ECO:0000259" key="11">
    <source>
        <dbReference type="Pfam" id="PF21445"/>
    </source>
</evidence>
<dbReference type="Proteomes" id="UP000254082">
    <property type="component" value="Unassembled WGS sequence"/>
</dbReference>
<keyword evidence="4 12" id="KW-0378">Hydrolase</keyword>
<dbReference type="EMBL" id="UHFA01000002">
    <property type="protein sequence ID" value="SUN36068.1"/>
    <property type="molecule type" value="Genomic_DNA"/>
</dbReference>
<dbReference type="GO" id="GO:0005524">
    <property type="term" value="F:ATP binding"/>
    <property type="evidence" value="ECO:0007669"/>
    <property type="project" value="UniProtKB-KW"/>
</dbReference>
<keyword evidence="3" id="KW-0227">DNA damage</keyword>
<keyword evidence="13" id="KW-1185">Reference proteome</keyword>
<dbReference type="GO" id="GO:0006310">
    <property type="term" value="P:DNA recombination"/>
    <property type="evidence" value="ECO:0007669"/>
    <property type="project" value="TreeGrafter"/>
</dbReference>
<feature type="domain" description="PD-(D/E)XK endonuclease-like" evidence="10">
    <location>
        <begin position="759"/>
        <end position="1066"/>
    </location>
</feature>
<dbReference type="SUPFAM" id="SSF52540">
    <property type="entry name" value="P-loop containing nucleoside triphosphate hydrolases"/>
    <property type="match status" value="1"/>
</dbReference>
<reference evidence="12 13" key="1">
    <citation type="submission" date="2018-06" db="EMBL/GenBank/DDBJ databases">
        <authorList>
            <consortium name="Pathogen Informatics"/>
            <person name="Doyle S."/>
        </authorList>
    </citation>
    <scope>NUCLEOTIDE SEQUENCE [LARGE SCALE GENOMIC DNA]</scope>
    <source>
        <strain evidence="13">NCTC 11391</strain>
    </source>
</reference>
<dbReference type="Gene3D" id="3.40.50.300">
    <property type="entry name" value="P-loop containing nucleotide triphosphate hydrolases"/>
    <property type="match status" value="3"/>
</dbReference>
<organism evidence="12 13">
    <name type="scientific">Streptococcus downei MFe28</name>
    <dbReference type="NCBI Taxonomy" id="764290"/>
    <lineage>
        <taxon>Bacteria</taxon>
        <taxon>Bacillati</taxon>
        <taxon>Bacillota</taxon>
        <taxon>Bacilli</taxon>
        <taxon>Lactobacillales</taxon>
        <taxon>Streptococcaceae</taxon>
        <taxon>Streptococcus</taxon>
    </lineage>
</organism>
<evidence type="ECO:0000256" key="5">
    <source>
        <dbReference type="ARBA" id="ARBA00022806"/>
    </source>
</evidence>
<evidence type="ECO:0000256" key="4">
    <source>
        <dbReference type="ARBA" id="ARBA00022801"/>
    </source>
</evidence>
<dbReference type="InterPro" id="IPR027417">
    <property type="entry name" value="P-loop_NTPase"/>
</dbReference>